<evidence type="ECO:0000313" key="3">
    <source>
        <dbReference type="EMBL" id="KAG2499618.1"/>
    </source>
</evidence>
<proteinExistence type="predicted"/>
<dbReference type="EMBL" id="JAEHOE010000006">
    <property type="protein sequence ID" value="KAG2499618.1"/>
    <property type="molecule type" value="Genomic_DNA"/>
</dbReference>
<comment type="caution">
    <text evidence="3">The sequence shown here is derived from an EMBL/GenBank/DDBJ whole genome shotgun (WGS) entry which is preliminary data.</text>
</comment>
<dbReference type="AlphaFoldDB" id="A0A836C552"/>
<feature type="transmembrane region" description="Helical" evidence="2">
    <location>
        <begin position="16"/>
        <end position="36"/>
    </location>
</feature>
<feature type="compositionally biased region" description="Polar residues" evidence="1">
    <location>
        <begin position="112"/>
        <end position="121"/>
    </location>
</feature>
<evidence type="ECO:0000256" key="1">
    <source>
        <dbReference type="SAM" id="MobiDB-lite"/>
    </source>
</evidence>
<evidence type="ECO:0000313" key="4">
    <source>
        <dbReference type="Proteomes" id="UP000612055"/>
    </source>
</evidence>
<evidence type="ECO:0000256" key="2">
    <source>
        <dbReference type="SAM" id="Phobius"/>
    </source>
</evidence>
<keyword evidence="2" id="KW-0472">Membrane</keyword>
<gene>
    <name evidence="3" type="ORF">HYH03_002557</name>
</gene>
<name>A0A836C552_9CHLO</name>
<keyword evidence="2" id="KW-1133">Transmembrane helix</keyword>
<feature type="compositionally biased region" description="Polar residues" evidence="1">
    <location>
        <begin position="93"/>
        <end position="104"/>
    </location>
</feature>
<accession>A0A836C552</accession>
<keyword evidence="2" id="KW-0812">Transmembrane</keyword>
<dbReference type="Proteomes" id="UP000612055">
    <property type="component" value="Unassembled WGS sequence"/>
</dbReference>
<protein>
    <submittedName>
        <fullName evidence="3">Uncharacterized protein</fullName>
    </submittedName>
</protein>
<reference evidence="3" key="1">
    <citation type="journal article" date="2020" name="bioRxiv">
        <title>Comparative genomics of Chlamydomonas.</title>
        <authorList>
            <person name="Craig R.J."/>
            <person name="Hasan A.R."/>
            <person name="Ness R.W."/>
            <person name="Keightley P.D."/>
        </authorList>
    </citation>
    <scope>NUCLEOTIDE SEQUENCE</scope>
    <source>
        <strain evidence="3">CCAP 11/70</strain>
    </source>
</reference>
<sequence length="121" mass="12734">MLLTCFTTAFERARQIYLTYLAMVTVLLTLTAKDFITNSFIAAGHTLNDYQGDAYNAAAAGAVLLCITNFALIIFVGLGAAGTPLGTGPGSNPPLSLQMGSSAPSAMEQKYAPSQYQPSNF</sequence>
<dbReference type="OrthoDB" id="524859at2759"/>
<feature type="transmembrane region" description="Helical" evidence="2">
    <location>
        <begin position="57"/>
        <end position="81"/>
    </location>
</feature>
<keyword evidence="4" id="KW-1185">Reference proteome</keyword>
<organism evidence="3 4">
    <name type="scientific">Edaphochlamys debaryana</name>
    <dbReference type="NCBI Taxonomy" id="47281"/>
    <lineage>
        <taxon>Eukaryota</taxon>
        <taxon>Viridiplantae</taxon>
        <taxon>Chlorophyta</taxon>
        <taxon>core chlorophytes</taxon>
        <taxon>Chlorophyceae</taxon>
        <taxon>CS clade</taxon>
        <taxon>Chlamydomonadales</taxon>
        <taxon>Chlamydomonadales incertae sedis</taxon>
        <taxon>Edaphochlamys</taxon>
    </lineage>
</organism>
<feature type="region of interest" description="Disordered" evidence="1">
    <location>
        <begin position="89"/>
        <end position="121"/>
    </location>
</feature>